<gene>
    <name evidence="2" type="ORF">JD108_10595</name>
    <name evidence="3" type="ORF">KDJ56_10285</name>
</gene>
<evidence type="ECO:0000313" key="3">
    <source>
        <dbReference type="EMBL" id="QUO43296.1"/>
    </source>
</evidence>
<dbReference type="EMBL" id="CP066308">
    <property type="protein sequence ID" value="QQE76268.1"/>
    <property type="molecule type" value="Genomic_DNA"/>
</dbReference>
<organism evidence="2 4">
    <name type="scientific">Brevibacillus composti</name>
    <dbReference type="NCBI Taxonomy" id="2796470"/>
    <lineage>
        <taxon>Bacteria</taxon>
        <taxon>Bacillati</taxon>
        <taxon>Bacillota</taxon>
        <taxon>Bacilli</taxon>
        <taxon>Bacillales</taxon>
        <taxon>Paenibacillaceae</taxon>
        <taxon>Brevibacillus</taxon>
    </lineage>
</organism>
<name>A0A7T5EPC1_9BACL</name>
<reference evidence="3" key="2">
    <citation type="submission" date="2021-04" db="EMBL/GenBank/DDBJ databases">
        <title>Brevibacillus composti FJAT-54423, complete genome.</title>
        <authorList>
            <person name="Tang R."/>
        </authorList>
    </citation>
    <scope>NUCLEOTIDE SEQUENCE</scope>
    <source>
        <strain evidence="3">FJAT-54424</strain>
    </source>
</reference>
<evidence type="ECO:0000256" key="1">
    <source>
        <dbReference type="SAM" id="MobiDB-lite"/>
    </source>
</evidence>
<sequence length="47" mass="5712">MRGYDAEFQNEVEAYRQNPPGTVNQRTEKDRHDKMEERETRLDSNNR</sequence>
<dbReference type="Proteomes" id="UP000677234">
    <property type="component" value="Chromosome"/>
</dbReference>
<evidence type="ECO:0000313" key="5">
    <source>
        <dbReference type="Proteomes" id="UP000677234"/>
    </source>
</evidence>
<keyword evidence="5" id="KW-1185">Reference proteome</keyword>
<dbReference type="AlphaFoldDB" id="A0A7T5EPC1"/>
<evidence type="ECO:0000313" key="4">
    <source>
        <dbReference type="Proteomes" id="UP000595847"/>
    </source>
</evidence>
<protein>
    <submittedName>
        <fullName evidence="2">Uncharacterized protein</fullName>
    </submittedName>
</protein>
<feature type="compositionally biased region" description="Basic and acidic residues" evidence="1">
    <location>
        <begin position="26"/>
        <end position="47"/>
    </location>
</feature>
<dbReference type="Proteomes" id="UP000595847">
    <property type="component" value="Chromosome"/>
</dbReference>
<dbReference type="KEGG" id="bcop:JD108_10595"/>
<accession>A0A7T5EPC1</accession>
<feature type="region of interest" description="Disordered" evidence="1">
    <location>
        <begin position="1"/>
        <end position="47"/>
    </location>
</feature>
<proteinExistence type="predicted"/>
<reference evidence="2 4" key="1">
    <citation type="submission" date="2020-12" db="EMBL/GenBank/DDBJ databases">
        <title>strain FJAT-54423T represents a novel species of the genus Brevibacillus.</title>
        <authorList>
            <person name="Tang R."/>
        </authorList>
    </citation>
    <scope>NUCLEOTIDE SEQUENCE [LARGE SCALE GENOMIC DNA]</scope>
    <source>
        <strain evidence="2 4">FJAT-54423</strain>
    </source>
</reference>
<dbReference type="EMBL" id="CP073708">
    <property type="protein sequence ID" value="QUO43296.1"/>
    <property type="molecule type" value="Genomic_DNA"/>
</dbReference>
<dbReference type="RefSeq" id="WP_198829771.1">
    <property type="nucleotide sequence ID" value="NZ_CP066308.1"/>
</dbReference>
<evidence type="ECO:0000313" key="2">
    <source>
        <dbReference type="EMBL" id="QQE76268.1"/>
    </source>
</evidence>